<feature type="transmembrane region" description="Helical" evidence="1">
    <location>
        <begin position="39"/>
        <end position="56"/>
    </location>
</feature>
<organism evidence="3 4">
    <name type="scientific">Paenibacillus ginsengarvi</name>
    <dbReference type="NCBI Taxonomy" id="400777"/>
    <lineage>
        <taxon>Bacteria</taxon>
        <taxon>Bacillati</taxon>
        <taxon>Bacillota</taxon>
        <taxon>Bacilli</taxon>
        <taxon>Bacillales</taxon>
        <taxon>Paenibacillaceae</taxon>
        <taxon>Paenibacillus</taxon>
    </lineage>
</organism>
<dbReference type="NCBIfam" id="TIGR00254">
    <property type="entry name" value="GGDEF"/>
    <property type="match status" value="1"/>
</dbReference>
<feature type="transmembrane region" description="Helical" evidence="1">
    <location>
        <begin position="68"/>
        <end position="89"/>
    </location>
</feature>
<dbReference type="InterPro" id="IPR043128">
    <property type="entry name" value="Rev_trsase/Diguanyl_cyclase"/>
</dbReference>
<dbReference type="CDD" id="cd01949">
    <property type="entry name" value="GGDEF"/>
    <property type="match status" value="1"/>
</dbReference>
<dbReference type="AlphaFoldDB" id="A0A3B0ALH4"/>
<dbReference type="PANTHER" id="PTHR46663">
    <property type="entry name" value="DIGUANYLATE CYCLASE DGCT-RELATED"/>
    <property type="match status" value="1"/>
</dbReference>
<name>A0A3B0ALH4_9BACL</name>
<dbReference type="InterPro" id="IPR029787">
    <property type="entry name" value="Nucleotide_cyclase"/>
</dbReference>
<protein>
    <submittedName>
        <fullName evidence="3">Sensor domain-containing diguanylate cyclase</fullName>
    </submittedName>
</protein>
<dbReference type="Pfam" id="PF00990">
    <property type="entry name" value="GGDEF"/>
    <property type="match status" value="1"/>
</dbReference>
<keyword evidence="1" id="KW-1133">Transmembrane helix</keyword>
<dbReference type="InterPro" id="IPR000014">
    <property type="entry name" value="PAS"/>
</dbReference>
<dbReference type="Gene3D" id="3.30.70.270">
    <property type="match status" value="1"/>
</dbReference>
<dbReference type="Pfam" id="PF13188">
    <property type="entry name" value="PAS_8"/>
    <property type="match status" value="1"/>
</dbReference>
<keyword evidence="1" id="KW-0472">Membrane</keyword>
<evidence type="ECO:0000313" key="4">
    <source>
        <dbReference type="Proteomes" id="UP000282311"/>
    </source>
</evidence>
<dbReference type="Proteomes" id="UP000282311">
    <property type="component" value="Unassembled WGS sequence"/>
</dbReference>
<keyword evidence="1" id="KW-0812">Transmembrane</keyword>
<keyword evidence="4" id="KW-1185">Reference proteome</keyword>
<reference evidence="3 4" key="1">
    <citation type="journal article" date="2007" name="Int. J. Syst. Evol. Microbiol.">
        <title>Paenibacillus ginsengarvi sp. nov., isolated from soil from ginseng cultivation.</title>
        <authorList>
            <person name="Yoon M.H."/>
            <person name="Ten L.N."/>
            <person name="Im W.T."/>
        </authorList>
    </citation>
    <scope>NUCLEOTIDE SEQUENCE [LARGE SCALE GENOMIC DNA]</scope>
    <source>
        <strain evidence="3 4">KCTC 13059</strain>
    </source>
</reference>
<evidence type="ECO:0000256" key="1">
    <source>
        <dbReference type="SAM" id="Phobius"/>
    </source>
</evidence>
<dbReference type="NCBIfam" id="TIGR00229">
    <property type="entry name" value="sensory_box"/>
    <property type="match status" value="1"/>
</dbReference>
<dbReference type="EMBL" id="RBAH01000052">
    <property type="protein sequence ID" value="RKN61383.1"/>
    <property type="molecule type" value="Genomic_DNA"/>
</dbReference>
<comment type="caution">
    <text evidence="3">The sequence shown here is derived from an EMBL/GenBank/DDBJ whole genome shotgun (WGS) entry which is preliminary data.</text>
</comment>
<dbReference type="SUPFAM" id="SSF55785">
    <property type="entry name" value="PYP-like sensor domain (PAS domain)"/>
    <property type="match status" value="1"/>
</dbReference>
<accession>A0A3B0ALH4</accession>
<dbReference type="PROSITE" id="PS50887">
    <property type="entry name" value="GGDEF"/>
    <property type="match status" value="1"/>
</dbReference>
<dbReference type="SMART" id="SM00267">
    <property type="entry name" value="GGDEF"/>
    <property type="match status" value="1"/>
</dbReference>
<feature type="domain" description="GGDEF" evidence="2">
    <location>
        <begin position="379"/>
        <end position="511"/>
    </location>
</feature>
<gene>
    <name evidence="3" type="ORF">D7M11_35325</name>
</gene>
<dbReference type="OrthoDB" id="9759607at2"/>
<dbReference type="Gene3D" id="3.30.450.20">
    <property type="entry name" value="PAS domain"/>
    <property type="match status" value="1"/>
</dbReference>
<feature type="transmembrane region" description="Helical" evidence="1">
    <location>
        <begin position="179"/>
        <end position="201"/>
    </location>
</feature>
<sequence>MELNEALILTLTHGAPILFFTYMFTNVLMRNRDKTEHRLLSLISLCYLLLFTEEYVRNQVPIEYSPILSSLWLSSVGILIAGLCFHFLFRVTRLDRHMPRWLYPYVLYLPLLLVAVNIATGSQWISAHEFVQSGLWKVPVYNAGYFSAITGGIVLNVLYLVLMAFAYRRSATKEQRSIYKRLTIGVFMSIGWHIAFGYFNYGGFLPPYPYLYSGVIWCYMLRLTMKRYDFLSLSDKRYEKLFHLIPDAILLVDRELELKEANPAARQLLRKLGLTPKLFFERLNNHIPTQLRGGLEVKQEGIEIAYEGGSVHLLLNADYVWVDNEEYALLVLRDITAQKQAQNEILFLAYHDPLTRLPNRRYFHEQFDRVLSEAAARQESVALLLIDLDCFKLLNDTHGHIAGDEVLLESARIMQHTIGERGLAARMGGDEFIIYLRGSPSVYGIESLISDMQEQFARYMSKYGDVPVGMSIGISCYPVDGLEVQALINKADQAMFEFKRSRKSAAARKSHGA</sequence>
<proteinExistence type="predicted"/>
<feature type="transmembrane region" description="Helical" evidence="1">
    <location>
        <begin position="145"/>
        <end position="167"/>
    </location>
</feature>
<evidence type="ECO:0000259" key="2">
    <source>
        <dbReference type="PROSITE" id="PS50887"/>
    </source>
</evidence>
<dbReference type="SUPFAM" id="SSF55073">
    <property type="entry name" value="Nucleotide cyclase"/>
    <property type="match status" value="1"/>
</dbReference>
<dbReference type="InterPro" id="IPR052163">
    <property type="entry name" value="DGC-Regulatory_Protein"/>
</dbReference>
<feature type="transmembrane region" description="Helical" evidence="1">
    <location>
        <begin position="101"/>
        <end position="125"/>
    </location>
</feature>
<evidence type="ECO:0000313" key="3">
    <source>
        <dbReference type="EMBL" id="RKN61383.1"/>
    </source>
</evidence>
<feature type="transmembrane region" description="Helical" evidence="1">
    <location>
        <begin position="6"/>
        <end position="27"/>
    </location>
</feature>
<dbReference type="InterPro" id="IPR035965">
    <property type="entry name" value="PAS-like_dom_sf"/>
</dbReference>
<dbReference type="PANTHER" id="PTHR46663:SF2">
    <property type="entry name" value="GGDEF DOMAIN-CONTAINING PROTEIN"/>
    <property type="match status" value="1"/>
</dbReference>
<dbReference type="InterPro" id="IPR000160">
    <property type="entry name" value="GGDEF_dom"/>
</dbReference>